<feature type="region of interest" description="Disordered" evidence="2">
    <location>
        <begin position="1"/>
        <end position="32"/>
    </location>
</feature>
<feature type="coiled-coil region" evidence="1">
    <location>
        <begin position="90"/>
        <end position="124"/>
    </location>
</feature>
<dbReference type="EMBL" id="LGTL01000015">
    <property type="protein sequence ID" value="KPA77864.1"/>
    <property type="molecule type" value="Genomic_DNA"/>
</dbReference>
<evidence type="ECO:0000313" key="3">
    <source>
        <dbReference type="EMBL" id="KPA77867.1"/>
    </source>
</evidence>
<dbReference type="RefSeq" id="XP_015656304.1">
    <property type="nucleotide sequence ID" value="XM_015805011.1"/>
</dbReference>
<name>A0A0M9FXC4_LEPPY</name>
<dbReference type="RefSeq" id="XP_015656306.1">
    <property type="nucleotide sequence ID" value="XM_015805013.1"/>
</dbReference>
<feature type="region of interest" description="Disordered" evidence="2">
    <location>
        <begin position="314"/>
        <end position="333"/>
    </location>
</feature>
<protein>
    <submittedName>
        <fullName evidence="3">Uncharacterized protein</fullName>
    </submittedName>
</protein>
<dbReference type="OrthoDB" id="273097at2759"/>
<sequence length="620" mass="69868">MQAVSGNANPAQPNAGAAGAAHGSSPATPTSPNVAALQAEVHQLLERLNISNEWNMRLNQQISELTQLPPGDVQQMRQRMLDPDIAIPLLQCYDAVIQEKTEEVDQLRKEKAELQGQLDAFNRDQLDVANAVRMAEDLVKSVQGKSSDEVQRYVTAVRELQEETVRLRLEVTRALDAENAAKQSALHASEAASSLQKALEAAKQEAAKAQEALQVAERRGRQHAQQAGEDQMGLAVQQVQQQLLQQENADKSQELERLRAKMVQALRQTSDNHAAHLRIVEERHRMVLEDLRSVNRTQELELLKLRAQLARWDPANPSNLSLSGHGSGTGGSVRMQSTAELLEAQTRQAREMEVKRLYGEVSALQLQRDDALRQYEQLTSRLQRDRDQQLVEAQRQVQTAQRSLADVRVRCEELEAAKSTQDASLRQTREELRRAQQEAQQTRLSFDSQTRKLASLQQQLADATVRVTAAEEERKSAVEQEQRRTADLEASVAQALQDVQAAREEAYAEVAEVQRKYVQLQDRYQQAQDQLRVRQQALDAKERACGIAELQLGRLEEGLEAHKRQLVEGDRRIQQLEALLGEARQQQRSSCISLEQFKIQNTQLTRARDQLAELLQARSF</sequence>
<evidence type="ECO:0000256" key="1">
    <source>
        <dbReference type="SAM" id="Coils"/>
    </source>
</evidence>
<reference evidence="3 4" key="1">
    <citation type="submission" date="2015-07" db="EMBL/GenBank/DDBJ databases">
        <title>High-quality genome of monoxenous trypanosomatid Leptomonas pyrrhocoris.</title>
        <authorList>
            <person name="Flegontov P."/>
            <person name="Butenko A."/>
            <person name="Firsov S."/>
            <person name="Vlcek C."/>
            <person name="Logacheva M.D."/>
            <person name="Field M."/>
            <person name="Filatov D."/>
            <person name="Flegontova O."/>
            <person name="Gerasimov E."/>
            <person name="Jackson A.P."/>
            <person name="Kelly S."/>
            <person name="Opperdoes F."/>
            <person name="O'Reilly A."/>
            <person name="Votypka J."/>
            <person name="Yurchenko V."/>
            <person name="Lukes J."/>
        </authorList>
    </citation>
    <scope>NUCLEOTIDE SEQUENCE [LARGE SCALE GENOMIC DNA]</scope>
    <source>
        <strain evidence="3">H10</strain>
    </source>
</reference>
<gene>
    <name evidence="3" type="ORF">ABB37_06664</name>
</gene>
<dbReference type="VEuPathDB" id="TriTrypDB:LpyrH10_15_0740"/>
<organism evidence="3 4">
    <name type="scientific">Leptomonas pyrrhocoris</name>
    <name type="common">Firebug parasite</name>
    <dbReference type="NCBI Taxonomy" id="157538"/>
    <lineage>
        <taxon>Eukaryota</taxon>
        <taxon>Discoba</taxon>
        <taxon>Euglenozoa</taxon>
        <taxon>Kinetoplastea</taxon>
        <taxon>Metakinetoplastina</taxon>
        <taxon>Trypanosomatida</taxon>
        <taxon>Trypanosomatidae</taxon>
        <taxon>Leishmaniinae</taxon>
        <taxon>Leptomonas</taxon>
    </lineage>
</organism>
<evidence type="ECO:0000256" key="2">
    <source>
        <dbReference type="SAM" id="MobiDB-lite"/>
    </source>
</evidence>
<keyword evidence="1" id="KW-0175">Coiled coil</keyword>
<feature type="region of interest" description="Disordered" evidence="2">
    <location>
        <begin position="210"/>
        <end position="229"/>
    </location>
</feature>
<evidence type="ECO:0000313" key="4">
    <source>
        <dbReference type="Proteomes" id="UP000037923"/>
    </source>
</evidence>
<comment type="caution">
    <text evidence="3">The sequence shown here is derived from an EMBL/GenBank/DDBJ whole genome shotgun (WGS) entry which is preliminary data.</text>
</comment>
<feature type="compositionally biased region" description="Low complexity" evidence="2">
    <location>
        <begin position="1"/>
        <end position="27"/>
    </location>
</feature>
<dbReference type="RefSeq" id="XP_015656303.1">
    <property type="nucleotide sequence ID" value="XM_015805010.1"/>
</dbReference>
<feature type="compositionally biased region" description="Basic and acidic residues" evidence="2">
    <location>
        <begin position="427"/>
        <end position="436"/>
    </location>
</feature>
<dbReference type="Proteomes" id="UP000037923">
    <property type="component" value="Unassembled WGS sequence"/>
</dbReference>
<dbReference type="EMBL" id="LGTL01000015">
    <property type="protein sequence ID" value="KPA77865.1"/>
    <property type="molecule type" value="Genomic_DNA"/>
</dbReference>
<dbReference type="EMBL" id="LGTL01000015">
    <property type="protein sequence ID" value="KPA77867.1"/>
    <property type="molecule type" value="Genomic_DNA"/>
</dbReference>
<keyword evidence="4" id="KW-1185">Reference proteome</keyword>
<dbReference type="GeneID" id="26906950"/>
<dbReference type="EMBL" id="LGTL01000015">
    <property type="protein sequence ID" value="KPA77866.1"/>
    <property type="molecule type" value="Genomic_DNA"/>
</dbReference>
<dbReference type="RefSeq" id="XP_015656305.1">
    <property type="nucleotide sequence ID" value="XM_015805012.1"/>
</dbReference>
<accession>A0A0M9FXC4</accession>
<feature type="region of interest" description="Disordered" evidence="2">
    <location>
        <begin position="416"/>
        <end position="444"/>
    </location>
</feature>
<dbReference type="AlphaFoldDB" id="A0A0M9FXC4"/>
<dbReference type="OMA" id="CDERVQQ"/>
<proteinExistence type="predicted"/>